<reference evidence="7" key="2">
    <citation type="submission" date="2023-05" db="EMBL/GenBank/DDBJ databases">
        <authorList>
            <consortium name="Lawrence Berkeley National Laboratory"/>
            <person name="Steindorff A."/>
            <person name="Hensen N."/>
            <person name="Bonometti L."/>
            <person name="Westerberg I."/>
            <person name="Brannstrom I.O."/>
            <person name="Guillou S."/>
            <person name="Cros-Aarteil S."/>
            <person name="Calhoun S."/>
            <person name="Haridas S."/>
            <person name="Kuo A."/>
            <person name="Mondo S."/>
            <person name="Pangilinan J."/>
            <person name="Riley R."/>
            <person name="Labutti K."/>
            <person name="Andreopoulos B."/>
            <person name="Lipzen A."/>
            <person name="Chen C."/>
            <person name="Yanf M."/>
            <person name="Daum C."/>
            <person name="Ng V."/>
            <person name="Clum A."/>
            <person name="Ohm R."/>
            <person name="Martin F."/>
            <person name="Silar P."/>
            <person name="Natvig D."/>
            <person name="Lalanne C."/>
            <person name="Gautier V."/>
            <person name="Ament-Velasquez S.L."/>
            <person name="Kruys A."/>
            <person name="Hutchinson M.I."/>
            <person name="Powell A.J."/>
            <person name="Barry K."/>
            <person name="Miller A.N."/>
            <person name="Grigoriev I.V."/>
            <person name="Debuchy R."/>
            <person name="Gladieux P."/>
            <person name="Thoren M.H."/>
            <person name="Johannesson H."/>
        </authorList>
    </citation>
    <scope>NUCLEOTIDE SEQUENCE</scope>
    <source>
        <strain evidence="7">PSN293</strain>
    </source>
</reference>
<keyword evidence="4" id="KW-0496">Mitochondrion</keyword>
<dbReference type="PANTHER" id="PTHR28234">
    <property type="entry name" value="NUCLEAR CONTROL OF ATPASE PROTEIN 2"/>
    <property type="match status" value="1"/>
</dbReference>
<dbReference type="GO" id="GO:0005741">
    <property type="term" value="C:mitochondrial outer membrane"/>
    <property type="evidence" value="ECO:0007669"/>
    <property type="project" value="TreeGrafter"/>
</dbReference>
<feature type="non-terminal residue" evidence="7">
    <location>
        <position position="1"/>
    </location>
</feature>
<dbReference type="Proteomes" id="UP001301769">
    <property type="component" value="Unassembled WGS sequence"/>
</dbReference>
<proteinExistence type="predicted"/>
<keyword evidence="2 6" id="KW-0812">Transmembrane</keyword>
<feature type="transmembrane region" description="Helical" evidence="6">
    <location>
        <begin position="552"/>
        <end position="573"/>
    </location>
</feature>
<evidence type="ECO:0000256" key="2">
    <source>
        <dbReference type="ARBA" id="ARBA00022692"/>
    </source>
</evidence>
<evidence type="ECO:0000256" key="1">
    <source>
        <dbReference type="ARBA" id="ARBA00004225"/>
    </source>
</evidence>
<dbReference type="Pfam" id="PF08637">
    <property type="entry name" value="NCA2"/>
    <property type="match status" value="1"/>
</dbReference>
<feature type="transmembrane region" description="Helical" evidence="6">
    <location>
        <begin position="382"/>
        <end position="401"/>
    </location>
</feature>
<evidence type="ECO:0000313" key="7">
    <source>
        <dbReference type="EMBL" id="KAK4217845.1"/>
    </source>
</evidence>
<evidence type="ECO:0000256" key="5">
    <source>
        <dbReference type="ARBA" id="ARBA00023136"/>
    </source>
</evidence>
<evidence type="ECO:0000256" key="3">
    <source>
        <dbReference type="ARBA" id="ARBA00022989"/>
    </source>
</evidence>
<accession>A0AAN6YFU9</accession>
<dbReference type="PANTHER" id="PTHR28234:SF1">
    <property type="entry name" value="NUCLEAR CONTROL OF ATPASE PROTEIN 2"/>
    <property type="match status" value="1"/>
</dbReference>
<sequence length="677" mass="76275">VTSVDSKVDLVSNVSLATQDPEDEEQKFSPAALGAESSPRIVELLRIVKALSQYPALEQDIQIARIEALLVQSGLPKREFPRSQLAAAQFENDVEWLLLGKAAVQIYGLVMQTLLDQIIPLSEDIWYWDDIVHSYRYSCLYTVQSSPLRMWAWTTDIYQDSIYRFRQGLSTNNAESQGQQDDEAVAQVRVGADVESSTAVAASRKAGLTAAWGEFYSIVRQSIAERSIGDLRRRVLSPVDVSRAEARRKRADLLRVKATTAAGLGMLMAEGFNFNSPTASDHDKTLGWRGVLERSVYLMDMLLQNITAARDLEMSAFEDKVFETVYEDPDLAVKAFQFNTKRKTSQIATRLLNILRESYPYHVSEFSVLREENGRPSRLVRYWLPAVALLASSSTLLRIFVRRKQDIATWIRELGATTRDFYLNWVVEPVRKIIATIRHDNNSEIALMSRDSLKADRESLERMVVDFALDRPDIAVGASTISESQIADIRAKVGEGDVTPILKAYERDLRKPFVGAIKGDLVRALLVQIQKTKVDLEVAISGIDSLLKSQELVFGFVGLTPGVLVSLAVFRYLGTILGGRVGLKRSQKARRGVRVLRNIHRILAEAIPREQKHLSYQDHGLLVYEVHVLRNLARGMLPSDIEKEFIEDLGDLANLKSVQAQVRTGDRIRWAYPELWK</sequence>
<comment type="subcellular location">
    <subcellularLocation>
        <location evidence="1">Mitochondrion membrane</location>
        <topology evidence="1">Multi-pass membrane protein</topology>
    </subcellularLocation>
</comment>
<evidence type="ECO:0000256" key="4">
    <source>
        <dbReference type="ARBA" id="ARBA00023128"/>
    </source>
</evidence>
<dbReference type="InterPro" id="IPR013946">
    <property type="entry name" value="NCA2-like"/>
</dbReference>
<evidence type="ECO:0000313" key="8">
    <source>
        <dbReference type="Proteomes" id="UP001301769"/>
    </source>
</evidence>
<keyword evidence="3 6" id="KW-1133">Transmembrane helix</keyword>
<comment type="caution">
    <text evidence="7">The sequence shown here is derived from an EMBL/GenBank/DDBJ whole genome shotgun (WGS) entry which is preliminary data.</text>
</comment>
<organism evidence="7 8">
    <name type="scientific">Rhypophila decipiens</name>
    <dbReference type="NCBI Taxonomy" id="261697"/>
    <lineage>
        <taxon>Eukaryota</taxon>
        <taxon>Fungi</taxon>
        <taxon>Dikarya</taxon>
        <taxon>Ascomycota</taxon>
        <taxon>Pezizomycotina</taxon>
        <taxon>Sordariomycetes</taxon>
        <taxon>Sordariomycetidae</taxon>
        <taxon>Sordariales</taxon>
        <taxon>Naviculisporaceae</taxon>
        <taxon>Rhypophila</taxon>
    </lineage>
</organism>
<dbReference type="AlphaFoldDB" id="A0AAN6YFU9"/>
<dbReference type="EMBL" id="MU858057">
    <property type="protein sequence ID" value="KAK4217845.1"/>
    <property type="molecule type" value="Genomic_DNA"/>
</dbReference>
<protein>
    <submittedName>
        <fullName evidence="7">ATP synthase regulation protein NCA2-domain-containing protein</fullName>
    </submittedName>
</protein>
<evidence type="ECO:0000256" key="6">
    <source>
        <dbReference type="SAM" id="Phobius"/>
    </source>
</evidence>
<name>A0AAN6YFU9_9PEZI</name>
<keyword evidence="8" id="KW-1185">Reference proteome</keyword>
<reference evidence="7" key="1">
    <citation type="journal article" date="2023" name="Mol. Phylogenet. Evol.">
        <title>Genome-scale phylogeny and comparative genomics of the fungal order Sordariales.</title>
        <authorList>
            <person name="Hensen N."/>
            <person name="Bonometti L."/>
            <person name="Westerberg I."/>
            <person name="Brannstrom I.O."/>
            <person name="Guillou S."/>
            <person name="Cros-Aarteil S."/>
            <person name="Calhoun S."/>
            <person name="Haridas S."/>
            <person name="Kuo A."/>
            <person name="Mondo S."/>
            <person name="Pangilinan J."/>
            <person name="Riley R."/>
            <person name="LaButti K."/>
            <person name="Andreopoulos B."/>
            <person name="Lipzen A."/>
            <person name="Chen C."/>
            <person name="Yan M."/>
            <person name="Daum C."/>
            <person name="Ng V."/>
            <person name="Clum A."/>
            <person name="Steindorff A."/>
            <person name="Ohm R.A."/>
            <person name="Martin F."/>
            <person name="Silar P."/>
            <person name="Natvig D.O."/>
            <person name="Lalanne C."/>
            <person name="Gautier V."/>
            <person name="Ament-Velasquez S.L."/>
            <person name="Kruys A."/>
            <person name="Hutchinson M.I."/>
            <person name="Powell A.J."/>
            <person name="Barry K."/>
            <person name="Miller A.N."/>
            <person name="Grigoriev I.V."/>
            <person name="Debuchy R."/>
            <person name="Gladieux P."/>
            <person name="Hiltunen Thoren M."/>
            <person name="Johannesson H."/>
        </authorList>
    </citation>
    <scope>NUCLEOTIDE SEQUENCE</scope>
    <source>
        <strain evidence="7">PSN293</strain>
    </source>
</reference>
<keyword evidence="5 6" id="KW-0472">Membrane</keyword>
<gene>
    <name evidence="7" type="ORF">QBC37DRAFT_276445</name>
</gene>